<feature type="binding site" evidence="11">
    <location>
        <position position="256"/>
    </location>
    <ligand>
        <name>ATP</name>
        <dbReference type="ChEBI" id="CHEBI:30616"/>
    </ligand>
</feature>
<dbReference type="InterPro" id="IPR033910">
    <property type="entry name" value="GluRS_core"/>
</dbReference>
<keyword evidence="6 11" id="KW-0547">Nucleotide-binding</keyword>
<dbReference type="PANTHER" id="PTHR43311">
    <property type="entry name" value="GLUTAMATE--TRNA LIGASE"/>
    <property type="match status" value="1"/>
</dbReference>
<comment type="catalytic activity">
    <reaction evidence="10 11">
        <text>tRNA(Glu) + L-glutamate + ATP = L-glutamyl-tRNA(Glu) + AMP + diphosphate</text>
        <dbReference type="Rhea" id="RHEA:23540"/>
        <dbReference type="Rhea" id="RHEA-COMP:9663"/>
        <dbReference type="Rhea" id="RHEA-COMP:9680"/>
        <dbReference type="ChEBI" id="CHEBI:29985"/>
        <dbReference type="ChEBI" id="CHEBI:30616"/>
        <dbReference type="ChEBI" id="CHEBI:33019"/>
        <dbReference type="ChEBI" id="CHEBI:78442"/>
        <dbReference type="ChEBI" id="CHEBI:78520"/>
        <dbReference type="ChEBI" id="CHEBI:456215"/>
        <dbReference type="EC" id="6.1.1.17"/>
    </reaction>
</comment>
<dbReference type="GO" id="GO:0008270">
    <property type="term" value="F:zinc ion binding"/>
    <property type="evidence" value="ECO:0007669"/>
    <property type="project" value="InterPro"/>
</dbReference>
<name>A0A1E5GDH0_9ENTE</name>
<dbReference type="SUPFAM" id="SSF52374">
    <property type="entry name" value="Nucleotidylyl transferase"/>
    <property type="match status" value="1"/>
</dbReference>
<evidence type="ECO:0000256" key="8">
    <source>
        <dbReference type="ARBA" id="ARBA00022917"/>
    </source>
</evidence>
<evidence type="ECO:0000256" key="2">
    <source>
        <dbReference type="ARBA" id="ARBA00007894"/>
    </source>
</evidence>
<comment type="caution">
    <text evidence="11">Lacks conserved residue(s) required for the propagation of feature annotation.</text>
</comment>
<dbReference type="NCBIfam" id="TIGR00464">
    <property type="entry name" value="gltX_bact"/>
    <property type="match status" value="1"/>
</dbReference>
<comment type="function">
    <text evidence="11">Catalyzes the attachment of glutamate to tRNA(Glu) in a two-step reaction: glutamate is first activated by ATP to form Glu-AMP and then transferred to the acceptor end of tRNA(Glu).</text>
</comment>
<protein>
    <recommendedName>
        <fullName evidence="11">Glutamate--tRNA ligase</fullName>
        <ecNumber evidence="11">6.1.1.17</ecNumber>
    </recommendedName>
    <alternativeName>
        <fullName evidence="11">Glutamyl-tRNA synthetase</fullName>
        <shortName evidence="11">GluRS</shortName>
    </alternativeName>
</protein>
<sequence>MTKVRVRYAPSPTGHLHIGNARTALFNYLFARHNDGEFIIRIEDTDQKRNIEDGEKSQLENLAWLGMDWDESPEKPGEYGPYRQSERGEIYQPLIDQLLVSNRAYKCYCTEDELEAERDAQRARSEMPHYSGKCANLTPSEQAEKEAQGLVPVIRFRVPRNTSFTFEDMVKGEIVFESDNIGGDFVIQKRDGMPTYNFAVAVDDHMMKITHVLRGDDHIANTPKQLMVYEAFGWKAPEFGHMTLIINSETGKKLSKRDESILQFIEQYRELGYLPEAMFNFTALLGWSPVGEEEIFSQDELIKIFDPERLSKSPAAFDGKKLEWVNNQYMKQLDLDVLTEMCLPYLVAEGKIEAQPSDEKLEWLKKVVSLYQPQMSYAAEIVNVSELFFNEHPVLDDAAKEVLAGETVPTVLAAFKAQLEAMDVVDVPSIKAGIKAVQKETGVKGKNLFMPIRVAVSGQMHGPELGDTIELLGKEKALDHLNNVL</sequence>
<evidence type="ECO:0000259" key="13">
    <source>
        <dbReference type="Pfam" id="PF19269"/>
    </source>
</evidence>
<dbReference type="PRINTS" id="PR00987">
    <property type="entry name" value="TRNASYNTHGLU"/>
</dbReference>
<dbReference type="Gene3D" id="3.40.50.620">
    <property type="entry name" value="HUPs"/>
    <property type="match status" value="1"/>
</dbReference>
<comment type="caution">
    <text evidence="14">The sequence shown here is derived from an EMBL/GenBank/DDBJ whole genome shotgun (WGS) entry which is preliminary data.</text>
</comment>
<dbReference type="SUPFAM" id="SSF48163">
    <property type="entry name" value="An anticodon-binding domain of class I aminoacyl-tRNA synthetases"/>
    <property type="match status" value="1"/>
</dbReference>
<dbReference type="Proteomes" id="UP000094068">
    <property type="component" value="Unassembled WGS sequence"/>
</dbReference>
<keyword evidence="15" id="KW-1185">Reference proteome</keyword>
<dbReference type="Gene3D" id="1.10.10.350">
    <property type="match status" value="1"/>
</dbReference>
<dbReference type="InterPro" id="IPR008925">
    <property type="entry name" value="aa_tRNA-synth_I_cd-bd_sf"/>
</dbReference>
<dbReference type="InterPro" id="IPR014729">
    <property type="entry name" value="Rossmann-like_a/b/a_fold"/>
</dbReference>
<feature type="domain" description="Glutamyl/glutaminyl-tRNA synthetase class Ib catalytic" evidence="12">
    <location>
        <begin position="3"/>
        <end position="324"/>
    </location>
</feature>
<dbReference type="GO" id="GO:0004818">
    <property type="term" value="F:glutamate-tRNA ligase activity"/>
    <property type="evidence" value="ECO:0007669"/>
    <property type="project" value="UniProtKB-UniRule"/>
</dbReference>
<keyword evidence="5 11" id="KW-0436">Ligase</keyword>
<feature type="short sequence motif" description="'KMSKS' region" evidence="11">
    <location>
        <begin position="253"/>
        <end position="257"/>
    </location>
</feature>
<keyword evidence="9 11" id="KW-0030">Aminoacyl-tRNA synthetase</keyword>
<feature type="short sequence motif" description="'HIGH' region" evidence="11">
    <location>
        <begin position="10"/>
        <end position="20"/>
    </location>
</feature>
<dbReference type="GO" id="GO:0005829">
    <property type="term" value="C:cytosol"/>
    <property type="evidence" value="ECO:0007669"/>
    <property type="project" value="TreeGrafter"/>
</dbReference>
<dbReference type="OrthoDB" id="9807503at2"/>
<dbReference type="InterPro" id="IPR001412">
    <property type="entry name" value="aa-tRNA-synth_I_CS"/>
</dbReference>
<dbReference type="InterPro" id="IPR049940">
    <property type="entry name" value="GluQ/Sye"/>
</dbReference>
<keyword evidence="4 11" id="KW-0963">Cytoplasm</keyword>
<dbReference type="HAMAP" id="MF_00022">
    <property type="entry name" value="Glu_tRNA_synth_type1"/>
    <property type="match status" value="1"/>
</dbReference>
<comment type="similarity">
    <text evidence="2 11">Belongs to the class-I aminoacyl-tRNA synthetase family. Glutamate--tRNA ligase type 1 subfamily.</text>
</comment>
<evidence type="ECO:0000256" key="7">
    <source>
        <dbReference type="ARBA" id="ARBA00022840"/>
    </source>
</evidence>
<reference evidence="15" key="1">
    <citation type="submission" date="2016-09" db="EMBL/GenBank/DDBJ databases">
        <authorList>
            <person name="Gulvik C.A."/>
        </authorList>
    </citation>
    <scope>NUCLEOTIDE SEQUENCE [LARGE SCALE GENOMIC DNA]</scope>
    <source>
        <strain evidence="15">DSM 23328</strain>
    </source>
</reference>
<evidence type="ECO:0000256" key="4">
    <source>
        <dbReference type="ARBA" id="ARBA00022490"/>
    </source>
</evidence>
<dbReference type="FunFam" id="1.10.10.350:FF:000002">
    <property type="entry name" value="Glutamate--tRNA ligase"/>
    <property type="match status" value="1"/>
</dbReference>
<dbReference type="RefSeq" id="WP_069646981.1">
    <property type="nucleotide sequence ID" value="NZ_MIJZ01000015.1"/>
</dbReference>
<dbReference type="GO" id="GO:0005524">
    <property type="term" value="F:ATP binding"/>
    <property type="evidence" value="ECO:0007669"/>
    <property type="project" value="UniProtKB-UniRule"/>
</dbReference>
<keyword evidence="8 11" id="KW-0648">Protein biosynthesis</keyword>
<evidence type="ECO:0000259" key="12">
    <source>
        <dbReference type="Pfam" id="PF00749"/>
    </source>
</evidence>
<evidence type="ECO:0000256" key="9">
    <source>
        <dbReference type="ARBA" id="ARBA00023146"/>
    </source>
</evidence>
<dbReference type="GO" id="GO:0006424">
    <property type="term" value="P:glutamyl-tRNA aminoacylation"/>
    <property type="evidence" value="ECO:0007669"/>
    <property type="project" value="UniProtKB-UniRule"/>
</dbReference>
<dbReference type="STRING" id="903984.BCR21_13140"/>
<dbReference type="PROSITE" id="PS00178">
    <property type="entry name" value="AA_TRNA_LIGASE_I"/>
    <property type="match status" value="1"/>
</dbReference>
<dbReference type="EMBL" id="MIJZ01000015">
    <property type="protein sequence ID" value="OEG10290.1"/>
    <property type="molecule type" value="Genomic_DNA"/>
</dbReference>
<dbReference type="PANTHER" id="PTHR43311:SF2">
    <property type="entry name" value="GLUTAMATE--TRNA LIGASE, MITOCHONDRIAL-RELATED"/>
    <property type="match status" value="1"/>
</dbReference>
<dbReference type="InterPro" id="IPR020751">
    <property type="entry name" value="aa-tRNA-synth_I_codon-bd_sub2"/>
</dbReference>
<keyword evidence="7 11" id="KW-0067">ATP-binding</keyword>
<feature type="domain" description="Aminoacyl-tRNA synthetase class I anticodon-binding" evidence="13">
    <location>
        <begin position="338"/>
        <end position="484"/>
    </location>
</feature>
<comment type="subunit">
    <text evidence="3 11">Monomer.</text>
</comment>
<evidence type="ECO:0000256" key="5">
    <source>
        <dbReference type="ARBA" id="ARBA00022598"/>
    </source>
</evidence>
<accession>A0A1E5GDH0</accession>
<comment type="subcellular location">
    <subcellularLocation>
        <location evidence="1 11">Cytoplasm</location>
    </subcellularLocation>
</comment>
<dbReference type="FunFam" id="3.40.50.620:FF:000007">
    <property type="entry name" value="Glutamate--tRNA ligase"/>
    <property type="match status" value="1"/>
</dbReference>
<dbReference type="Pfam" id="PF19269">
    <property type="entry name" value="Anticodon_2"/>
    <property type="match status" value="1"/>
</dbReference>
<evidence type="ECO:0000256" key="6">
    <source>
        <dbReference type="ARBA" id="ARBA00022741"/>
    </source>
</evidence>
<dbReference type="Pfam" id="PF00749">
    <property type="entry name" value="tRNA-synt_1c"/>
    <property type="match status" value="1"/>
</dbReference>
<evidence type="ECO:0000256" key="11">
    <source>
        <dbReference type="HAMAP-Rule" id="MF_00022"/>
    </source>
</evidence>
<dbReference type="CDD" id="cd00808">
    <property type="entry name" value="GluRS_core"/>
    <property type="match status" value="1"/>
</dbReference>
<evidence type="ECO:0000313" key="14">
    <source>
        <dbReference type="EMBL" id="OEG10290.1"/>
    </source>
</evidence>
<dbReference type="EC" id="6.1.1.17" evidence="11"/>
<dbReference type="GO" id="GO:0000049">
    <property type="term" value="F:tRNA binding"/>
    <property type="evidence" value="ECO:0007669"/>
    <property type="project" value="InterPro"/>
</dbReference>
<organism evidence="14 15">
    <name type="scientific">Enterococcus ureasiticus</name>
    <dbReference type="NCBI Taxonomy" id="903984"/>
    <lineage>
        <taxon>Bacteria</taxon>
        <taxon>Bacillati</taxon>
        <taxon>Bacillota</taxon>
        <taxon>Bacilli</taxon>
        <taxon>Lactobacillales</taxon>
        <taxon>Enterococcaceae</taxon>
        <taxon>Enterococcus</taxon>
    </lineage>
</organism>
<evidence type="ECO:0000313" key="15">
    <source>
        <dbReference type="Proteomes" id="UP000094068"/>
    </source>
</evidence>
<dbReference type="InterPro" id="IPR004527">
    <property type="entry name" value="Glu-tRNA-ligase_bac/mito"/>
</dbReference>
<gene>
    <name evidence="11" type="primary">gltX</name>
    <name evidence="14" type="ORF">BCR21_13140</name>
</gene>
<evidence type="ECO:0000256" key="10">
    <source>
        <dbReference type="ARBA" id="ARBA00048351"/>
    </source>
</evidence>
<evidence type="ECO:0000256" key="1">
    <source>
        <dbReference type="ARBA" id="ARBA00004496"/>
    </source>
</evidence>
<dbReference type="InterPro" id="IPR000924">
    <property type="entry name" value="Glu/Gln-tRNA-synth"/>
</dbReference>
<dbReference type="InterPro" id="IPR020058">
    <property type="entry name" value="Glu/Gln-tRNA-synth_Ib_cat-dom"/>
</dbReference>
<dbReference type="InterPro" id="IPR045462">
    <property type="entry name" value="aa-tRNA-synth_I_cd-bd"/>
</dbReference>
<evidence type="ECO:0000256" key="3">
    <source>
        <dbReference type="ARBA" id="ARBA00011245"/>
    </source>
</evidence>
<dbReference type="AlphaFoldDB" id="A0A1E5GDH0"/>
<proteinExistence type="inferred from homology"/>